<reference evidence="2" key="1">
    <citation type="journal article" date="2025" name="Aquaculture">
        <title>Assessment of the bioflocculant production and safety properties of Metabacillus hrfriensis sp. nov. based on phenotypic and whole-genome sequencing analysis.</title>
        <authorList>
            <person name="Zhang R."/>
            <person name="Zhao Z."/>
            <person name="Luo L."/>
            <person name="Wang S."/>
            <person name="Guo K."/>
            <person name="Xu W."/>
        </authorList>
    </citation>
    <scope>NUCLEOTIDE SEQUENCE [LARGE SCALE GENOMIC DNA]</scope>
    <source>
        <strain evidence="2">CT-WN-B3</strain>
    </source>
</reference>
<sequence>MLLYSLLSLEKSISMRFLELFIIKRETMQRLFFFTIIHGNQRKFFVIDGKASHLCGGFNLGEEYLGQVTGLNPFGTIICGLQVKAQKKSRNDF</sequence>
<proteinExistence type="predicted"/>
<keyword evidence="2" id="KW-1185">Reference proteome</keyword>
<gene>
    <name evidence="1" type="ORF">QLQ22_14780</name>
</gene>
<protein>
    <submittedName>
        <fullName evidence="1">Uncharacterized protein</fullName>
    </submittedName>
</protein>
<accession>A0ACD4R714</accession>
<evidence type="ECO:0000313" key="1">
    <source>
        <dbReference type="EMBL" id="WHZ55975.1"/>
    </source>
</evidence>
<dbReference type="EMBL" id="CP126116">
    <property type="protein sequence ID" value="WHZ55975.1"/>
    <property type="molecule type" value="Genomic_DNA"/>
</dbReference>
<name>A0ACD4R714_9BACI</name>
<evidence type="ECO:0000313" key="2">
    <source>
        <dbReference type="Proteomes" id="UP001226091"/>
    </source>
</evidence>
<organism evidence="1 2">
    <name type="scientific">Metabacillus hrfriensis</name>
    <dbReference type="NCBI Taxonomy" id="3048891"/>
    <lineage>
        <taxon>Bacteria</taxon>
        <taxon>Bacillati</taxon>
        <taxon>Bacillota</taxon>
        <taxon>Bacilli</taxon>
        <taxon>Bacillales</taxon>
        <taxon>Bacillaceae</taxon>
        <taxon>Metabacillus</taxon>
    </lineage>
</organism>
<dbReference type="Proteomes" id="UP001226091">
    <property type="component" value="Chromosome"/>
</dbReference>